<accession>A0A644XTA6</accession>
<proteinExistence type="predicted"/>
<dbReference type="PROSITE" id="PS52016">
    <property type="entry name" value="TONB_DEPENDENT_REC_3"/>
    <property type="match status" value="1"/>
</dbReference>
<reference evidence="6" key="1">
    <citation type="submission" date="2019-08" db="EMBL/GenBank/DDBJ databases">
        <authorList>
            <person name="Kucharzyk K."/>
            <person name="Murdoch R.W."/>
            <person name="Higgins S."/>
            <person name="Loffler F."/>
        </authorList>
    </citation>
    <scope>NUCLEOTIDE SEQUENCE</scope>
</reference>
<keyword evidence="4" id="KW-0472">Membrane</keyword>
<dbReference type="EMBL" id="VSSQ01003154">
    <property type="protein sequence ID" value="MPM19319.1"/>
    <property type="molecule type" value="Genomic_DNA"/>
</dbReference>
<dbReference type="NCBIfam" id="TIGR04056">
    <property type="entry name" value="OMP_RagA_SusC"/>
    <property type="match status" value="1"/>
</dbReference>
<keyword evidence="5" id="KW-0998">Cell outer membrane</keyword>
<dbReference type="AlphaFoldDB" id="A0A644XTA6"/>
<name>A0A644XTA6_9ZZZZ</name>
<sequence>MNFDLDVTNFLRIGTKFTFTKRANNMTQGTEPGGTQNATRATNMMRQMLGSKPYIITDLAESYDDEEIRGTDIWLQNYDDISKEHRINAVVYADIKFTKEISFRTTAGADFRDKTRTRWYGNYIDNARNGRAGIAQLNALRWNIDNTLNFDRDFDKNNRLNFMVGTSLSSNLNKNSTVEANDFPDHEFRAGGIKTARSVTPGYSEDKSALISYYARGIYSLKDRYILTATYRADGSSKFSSDNKYSFFPSFAFAWRMNEEFFMKDLTFVTNLKLRLGWGQVGNQALSPYQTLTTYNSIKMADPNSNYDLTDNGSFLIGVKPSILANKMLRWETSEQTNIGLDVGLLKNRINITVDLYNKITKDLLQDIDIPPQSGFSNMWVNRGKIQNKGLELTVDGVLMEKRDFSWSLSGNISFNRNKVLELGKPAAQWGSIYAPAFLGKDIGNDNTYFKMPANIFIEGHPVALFYGFKTDGLVTEEDVASGNLPTYRGKPLQAGDIKYVNVNNENGLNDINDADKTIIGDPNPKFIYGFNNNISYKRFTFTVMFTGVYGNQVVNGNLLQEEDTAPSNPASNINNIRSEAFYNAWTPDNQNARYPRLRKTNNSGDFTDRIVEDGSYLRLSNLTLNYNVPLKANWIRSIGLSFTARNLFIITKYSGWDPDVNSFSSGSQKIGVDWGSYPSARSYLFGLSMSF</sequence>
<organism evidence="6">
    <name type="scientific">bioreactor metagenome</name>
    <dbReference type="NCBI Taxonomy" id="1076179"/>
    <lineage>
        <taxon>unclassified sequences</taxon>
        <taxon>metagenomes</taxon>
        <taxon>ecological metagenomes</taxon>
    </lineage>
</organism>
<comment type="subcellular location">
    <subcellularLocation>
        <location evidence="1">Cell outer membrane</location>
        <topology evidence="1">Multi-pass membrane protein</topology>
    </subcellularLocation>
</comment>
<comment type="caution">
    <text evidence="6">The sequence shown here is derived from an EMBL/GenBank/DDBJ whole genome shotgun (WGS) entry which is preliminary data.</text>
</comment>
<dbReference type="InterPro" id="IPR023996">
    <property type="entry name" value="TonB-dep_OMP_SusC/RagA"/>
</dbReference>
<evidence type="ECO:0000256" key="5">
    <source>
        <dbReference type="ARBA" id="ARBA00023237"/>
    </source>
</evidence>
<dbReference type="GO" id="GO:0009279">
    <property type="term" value="C:cell outer membrane"/>
    <property type="evidence" value="ECO:0007669"/>
    <property type="project" value="UniProtKB-SubCell"/>
</dbReference>
<dbReference type="InterPro" id="IPR036942">
    <property type="entry name" value="Beta-barrel_TonB_sf"/>
</dbReference>
<evidence type="ECO:0000256" key="2">
    <source>
        <dbReference type="ARBA" id="ARBA00022448"/>
    </source>
</evidence>
<keyword evidence="2" id="KW-0813">Transport</keyword>
<dbReference type="Gene3D" id="2.40.170.20">
    <property type="entry name" value="TonB-dependent receptor, beta-barrel domain"/>
    <property type="match status" value="1"/>
</dbReference>
<evidence type="ECO:0000256" key="1">
    <source>
        <dbReference type="ARBA" id="ARBA00004571"/>
    </source>
</evidence>
<keyword evidence="3" id="KW-0812">Transmembrane</keyword>
<dbReference type="InterPro" id="IPR039426">
    <property type="entry name" value="TonB-dep_rcpt-like"/>
</dbReference>
<gene>
    <name evidence="6" type="ORF">SDC9_65742</name>
</gene>
<dbReference type="SUPFAM" id="SSF56935">
    <property type="entry name" value="Porins"/>
    <property type="match status" value="1"/>
</dbReference>
<protein>
    <submittedName>
        <fullName evidence="6">Uncharacterized protein</fullName>
    </submittedName>
</protein>
<evidence type="ECO:0000256" key="3">
    <source>
        <dbReference type="ARBA" id="ARBA00022692"/>
    </source>
</evidence>
<evidence type="ECO:0000256" key="4">
    <source>
        <dbReference type="ARBA" id="ARBA00023136"/>
    </source>
</evidence>
<evidence type="ECO:0000313" key="6">
    <source>
        <dbReference type="EMBL" id="MPM19319.1"/>
    </source>
</evidence>